<feature type="region of interest" description="Disordered" evidence="1">
    <location>
        <begin position="1"/>
        <end position="39"/>
    </location>
</feature>
<dbReference type="AlphaFoldDB" id="A0A0A9FR05"/>
<name>A0A0A9FR05_ARUDO</name>
<feature type="compositionally biased region" description="Basic residues" evidence="1">
    <location>
        <begin position="22"/>
        <end position="39"/>
    </location>
</feature>
<reference evidence="2" key="1">
    <citation type="submission" date="2014-09" db="EMBL/GenBank/DDBJ databases">
        <authorList>
            <person name="Magalhaes I.L.F."/>
            <person name="Oliveira U."/>
            <person name="Santos F.R."/>
            <person name="Vidigal T.H.D.A."/>
            <person name="Brescovit A.D."/>
            <person name="Santos A.J."/>
        </authorList>
    </citation>
    <scope>NUCLEOTIDE SEQUENCE</scope>
    <source>
        <tissue evidence="2">Shoot tissue taken approximately 20 cm above the soil surface</tissue>
    </source>
</reference>
<sequence>MLLERSKNSGIANNSISEQQHKQSKTLVSKKNKVKPERH</sequence>
<accession>A0A0A9FR05</accession>
<organism evidence="2">
    <name type="scientific">Arundo donax</name>
    <name type="common">Giant reed</name>
    <name type="synonym">Donax arundinaceus</name>
    <dbReference type="NCBI Taxonomy" id="35708"/>
    <lineage>
        <taxon>Eukaryota</taxon>
        <taxon>Viridiplantae</taxon>
        <taxon>Streptophyta</taxon>
        <taxon>Embryophyta</taxon>
        <taxon>Tracheophyta</taxon>
        <taxon>Spermatophyta</taxon>
        <taxon>Magnoliopsida</taxon>
        <taxon>Liliopsida</taxon>
        <taxon>Poales</taxon>
        <taxon>Poaceae</taxon>
        <taxon>PACMAD clade</taxon>
        <taxon>Arundinoideae</taxon>
        <taxon>Arundineae</taxon>
        <taxon>Arundo</taxon>
    </lineage>
</organism>
<reference evidence="2" key="2">
    <citation type="journal article" date="2015" name="Data Brief">
        <title>Shoot transcriptome of the giant reed, Arundo donax.</title>
        <authorList>
            <person name="Barrero R.A."/>
            <person name="Guerrero F.D."/>
            <person name="Moolhuijzen P."/>
            <person name="Goolsby J.A."/>
            <person name="Tidwell J."/>
            <person name="Bellgard S.E."/>
            <person name="Bellgard M.I."/>
        </authorList>
    </citation>
    <scope>NUCLEOTIDE SEQUENCE</scope>
    <source>
        <tissue evidence="2">Shoot tissue taken approximately 20 cm above the soil surface</tissue>
    </source>
</reference>
<evidence type="ECO:0000313" key="2">
    <source>
        <dbReference type="EMBL" id="JAE10743.1"/>
    </source>
</evidence>
<evidence type="ECO:0000256" key="1">
    <source>
        <dbReference type="SAM" id="MobiDB-lite"/>
    </source>
</evidence>
<feature type="compositionally biased region" description="Polar residues" evidence="1">
    <location>
        <begin position="8"/>
        <end position="18"/>
    </location>
</feature>
<proteinExistence type="predicted"/>
<dbReference type="EMBL" id="GBRH01187153">
    <property type="protein sequence ID" value="JAE10743.1"/>
    <property type="molecule type" value="Transcribed_RNA"/>
</dbReference>
<protein>
    <submittedName>
        <fullName evidence="2">Uncharacterized protein</fullName>
    </submittedName>
</protein>